<feature type="region of interest" description="Disordered" evidence="5">
    <location>
        <begin position="1"/>
        <end position="21"/>
    </location>
</feature>
<dbReference type="PANTHER" id="PTHR12728:SF0">
    <property type="entry name" value="RIBOSOME PRODUCTION FACTOR 2 HOMOLOG"/>
    <property type="match status" value="1"/>
</dbReference>
<evidence type="ECO:0000256" key="4">
    <source>
        <dbReference type="RuleBase" id="RU367086"/>
    </source>
</evidence>
<evidence type="ECO:0000256" key="1">
    <source>
        <dbReference type="ARBA" id="ARBA00004604"/>
    </source>
</evidence>
<dbReference type="InterPro" id="IPR007109">
    <property type="entry name" value="Brix"/>
</dbReference>
<keyword evidence="3 4" id="KW-0539">Nucleus</keyword>
<dbReference type="GO" id="GO:0019843">
    <property type="term" value="F:rRNA binding"/>
    <property type="evidence" value="ECO:0007669"/>
    <property type="project" value="UniProtKB-UniRule"/>
</dbReference>
<dbReference type="STRING" id="436010.A0A166EUS5"/>
<organism evidence="7 8">
    <name type="scientific">Athelia psychrophila</name>
    <dbReference type="NCBI Taxonomy" id="1759441"/>
    <lineage>
        <taxon>Eukaryota</taxon>
        <taxon>Fungi</taxon>
        <taxon>Dikarya</taxon>
        <taxon>Basidiomycota</taxon>
        <taxon>Agaricomycotina</taxon>
        <taxon>Agaricomycetes</taxon>
        <taxon>Agaricomycetidae</taxon>
        <taxon>Atheliales</taxon>
        <taxon>Atheliaceae</taxon>
        <taxon>Athelia</taxon>
    </lineage>
</organism>
<protein>
    <recommendedName>
        <fullName evidence="4">Ribosome production factor 2 homolog</fullName>
    </recommendedName>
    <alternativeName>
        <fullName evidence="4">Ribosome biogenesis protein RPF2 homolog</fullName>
    </alternativeName>
</protein>
<dbReference type="EMBL" id="KV417597">
    <property type="protein sequence ID" value="KZP16128.1"/>
    <property type="molecule type" value="Genomic_DNA"/>
</dbReference>
<comment type="subcellular location">
    <subcellularLocation>
        <location evidence="1 4">Nucleus</location>
        <location evidence="1 4">Nucleolus</location>
    </subcellularLocation>
</comment>
<dbReference type="GO" id="GO:0000463">
    <property type="term" value="P:maturation of LSU-rRNA from tricistronic rRNA transcript (SSU-rRNA, 5.8S rRNA, LSU-rRNA)"/>
    <property type="evidence" value="ECO:0007669"/>
    <property type="project" value="TreeGrafter"/>
</dbReference>
<feature type="domain" description="Brix" evidence="6">
    <location>
        <begin position="28"/>
        <end position="251"/>
    </location>
</feature>
<dbReference type="PROSITE" id="PS50833">
    <property type="entry name" value="BRIX"/>
    <property type="match status" value="1"/>
</dbReference>
<dbReference type="GO" id="GO:0005730">
    <property type="term" value="C:nucleolus"/>
    <property type="evidence" value="ECO:0007669"/>
    <property type="project" value="UniProtKB-SubCell"/>
</dbReference>
<dbReference type="Pfam" id="PF04427">
    <property type="entry name" value="Brix"/>
    <property type="match status" value="1"/>
</dbReference>
<dbReference type="AlphaFoldDB" id="A0A166EUS5"/>
<sequence length="340" mass="38149">MLRTVKPKNARSKRAMDAREPKEIEDPRTAIFVRGTHTGEVVTSVMKDLMALKRPNAISFSKKNVVRPFEDAASLDFWAQKNDASMFIVGQSTKKRPDGMVFARCYDGRVLDMCEVGVEKGGYKGLESFKTPKSTPGHKPMLHFASELFTTHPRFIQLKSILMDFFNGEVIDHICLPGLEHVISITLGPAPATLSGTEPTEDDTKSLPLVHIRAYTVRLLNSGTRVPRVELTEMGPSLDLRLRRTQAADAELWKQAMRRPKLKKTDVEKGLGKRKKNLEVDDMGDLRGRVHVGKQDLGRLQTRKMKGLKAGFDEDEDVHMSDGEGGDEEPSSRKKPRRAE</sequence>
<accession>A0A166EUS5</accession>
<dbReference type="PANTHER" id="PTHR12728">
    <property type="entry name" value="BRIX DOMAIN CONTAINING PROTEIN"/>
    <property type="match status" value="1"/>
</dbReference>
<gene>
    <name evidence="7" type="ORF">FIBSPDRAFT_958302</name>
</gene>
<dbReference type="OrthoDB" id="407658at2759"/>
<dbReference type="InterPro" id="IPR039770">
    <property type="entry name" value="Rpf2"/>
</dbReference>
<dbReference type="Proteomes" id="UP000076532">
    <property type="component" value="Unassembled WGS sequence"/>
</dbReference>
<evidence type="ECO:0000256" key="5">
    <source>
        <dbReference type="SAM" id="MobiDB-lite"/>
    </source>
</evidence>
<keyword evidence="8" id="KW-1185">Reference proteome</keyword>
<name>A0A166EUS5_9AGAM</name>
<feature type="compositionally biased region" description="Basic residues" evidence="5">
    <location>
        <begin position="1"/>
        <end position="13"/>
    </location>
</feature>
<feature type="region of interest" description="Disordered" evidence="5">
    <location>
        <begin position="307"/>
        <end position="340"/>
    </location>
</feature>
<evidence type="ECO:0000313" key="8">
    <source>
        <dbReference type="Proteomes" id="UP000076532"/>
    </source>
</evidence>
<reference evidence="7 8" key="1">
    <citation type="journal article" date="2016" name="Mol. Biol. Evol.">
        <title>Comparative Genomics of Early-Diverging Mushroom-Forming Fungi Provides Insights into the Origins of Lignocellulose Decay Capabilities.</title>
        <authorList>
            <person name="Nagy L.G."/>
            <person name="Riley R."/>
            <person name="Tritt A."/>
            <person name="Adam C."/>
            <person name="Daum C."/>
            <person name="Floudas D."/>
            <person name="Sun H."/>
            <person name="Yadav J.S."/>
            <person name="Pangilinan J."/>
            <person name="Larsson K.H."/>
            <person name="Matsuura K."/>
            <person name="Barry K."/>
            <person name="Labutti K."/>
            <person name="Kuo R."/>
            <person name="Ohm R.A."/>
            <person name="Bhattacharya S.S."/>
            <person name="Shirouzu T."/>
            <person name="Yoshinaga Y."/>
            <person name="Martin F.M."/>
            <person name="Grigoriev I.V."/>
            <person name="Hibbett D.S."/>
        </authorList>
    </citation>
    <scope>NUCLEOTIDE SEQUENCE [LARGE SCALE GENOMIC DNA]</scope>
    <source>
        <strain evidence="7 8">CBS 109695</strain>
    </source>
</reference>
<comment type="similarity">
    <text evidence="2 4">Belongs to the RPF2 family.</text>
</comment>
<evidence type="ECO:0000259" key="6">
    <source>
        <dbReference type="PROSITE" id="PS50833"/>
    </source>
</evidence>
<evidence type="ECO:0000256" key="2">
    <source>
        <dbReference type="ARBA" id="ARBA00010782"/>
    </source>
</evidence>
<dbReference type="GO" id="GO:0000027">
    <property type="term" value="P:ribosomal large subunit assembly"/>
    <property type="evidence" value="ECO:0007669"/>
    <property type="project" value="InterPro"/>
</dbReference>
<evidence type="ECO:0000313" key="7">
    <source>
        <dbReference type="EMBL" id="KZP16128.1"/>
    </source>
</evidence>
<dbReference type="SMART" id="SM00879">
    <property type="entry name" value="Brix"/>
    <property type="match status" value="1"/>
</dbReference>
<evidence type="ECO:0000256" key="3">
    <source>
        <dbReference type="ARBA" id="ARBA00023242"/>
    </source>
</evidence>
<proteinExistence type="inferred from homology"/>